<evidence type="ECO:0000313" key="1">
    <source>
        <dbReference type="EMBL" id="VAW49805.1"/>
    </source>
</evidence>
<name>A0A3B0W1V5_9ZZZZ</name>
<proteinExistence type="predicted"/>
<sequence>LGLNLLALGSGLNGTKLSLFSIKSKPVRTASNKGYVIDNTGGKQA</sequence>
<dbReference type="AlphaFoldDB" id="A0A3B0W1V5"/>
<feature type="non-terminal residue" evidence="1">
    <location>
        <position position="1"/>
    </location>
</feature>
<dbReference type="EMBL" id="UOFB01000392">
    <property type="protein sequence ID" value="VAW49805.1"/>
    <property type="molecule type" value="Genomic_DNA"/>
</dbReference>
<reference evidence="1" key="1">
    <citation type="submission" date="2018-06" db="EMBL/GenBank/DDBJ databases">
        <authorList>
            <person name="Zhirakovskaya E."/>
        </authorList>
    </citation>
    <scope>NUCLEOTIDE SEQUENCE</scope>
</reference>
<protein>
    <submittedName>
        <fullName evidence="1">Uncharacterized protein</fullName>
    </submittedName>
</protein>
<gene>
    <name evidence="1" type="ORF">MNBD_GAMMA04-579</name>
</gene>
<accession>A0A3B0W1V5</accession>
<organism evidence="1">
    <name type="scientific">hydrothermal vent metagenome</name>
    <dbReference type="NCBI Taxonomy" id="652676"/>
    <lineage>
        <taxon>unclassified sequences</taxon>
        <taxon>metagenomes</taxon>
        <taxon>ecological metagenomes</taxon>
    </lineage>
</organism>